<feature type="transmembrane region" description="Helical" evidence="6">
    <location>
        <begin position="409"/>
        <end position="427"/>
    </location>
</feature>
<keyword evidence="5 6" id="KW-0472">Membrane</keyword>
<feature type="transmembrane region" description="Helical" evidence="6">
    <location>
        <begin position="283"/>
        <end position="305"/>
    </location>
</feature>
<name>A0ABP9MUQ3_9GAMM</name>
<dbReference type="CDD" id="cd17319">
    <property type="entry name" value="MFS_ExuT_GudP_like"/>
    <property type="match status" value="1"/>
</dbReference>
<keyword evidence="9" id="KW-1185">Reference proteome</keyword>
<evidence type="ECO:0000256" key="6">
    <source>
        <dbReference type="SAM" id="Phobius"/>
    </source>
</evidence>
<comment type="subcellular location">
    <subcellularLocation>
        <location evidence="1">Membrane</location>
        <topology evidence="1">Multi-pass membrane protein</topology>
    </subcellularLocation>
</comment>
<organism evidence="8 9">
    <name type="scientific">Wohlfahrtiimonas larvae</name>
    <dbReference type="NCBI Taxonomy" id="1157986"/>
    <lineage>
        <taxon>Bacteria</taxon>
        <taxon>Pseudomonadati</taxon>
        <taxon>Pseudomonadota</taxon>
        <taxon>Gammaproteobacteria</taxon>
        <taxon>Cardiobacteriales</taxon>
        <taxon>Ignatzschineriaceae</taxon>
        <taxon>Wohlfahrtiimonas</taxon>
    </lineage>
</organism>
<feature type="transmembrane region" description="Helical" evidence="6">
    <location>
        <begin position="367"/>
        <end position="389"/>
    </location>
</feature>
<dbReference type="Proteomes" id="UP001500631">
    <property type="component" value="Unassembled WGS sequence"/>
</dbReference>
<comment type="caution">
    <text evidence="8">The sequence shown here is derived from an EMBL/GenBank/DDBJ whole genome shotgun (WGS) entry which is preliminary data.</text>
</comment>
<feature type="transmembrane region" description="Helical" evidence="6">
    <location>
        <begin position="21"/>
        <end position="44"/>
    </location>
</feature>
<dbReference type="PANTHER" id="PTHR43791">
    <property type="entry name" value="PERMEASE-RELATED"/>
    <property type="match status" value="1"/>
</dbReference>
<evidence type="ECO:0000256" key="5">
    <source>
        <dbReference type="ARBA" id="ARBA00023136"/>
    </source>
</evidence>
<keyword evidence="3 6" id="KW-0812">Transmembrane</keyword>
<evidence type="ECO:0000256" key="2">
    <source>
        <dbReference type="ARBA" id="ARBA00022448"/>
    </source>
</evidence>
<dbReference type="PANTHER" id="PTHR43791:SF36">
    <property type="entry name" value="TRANSPORTER, PUTATIVE (AFU_ORTHOLOGUE AFUA_6G08340)-RELATED"/>
    <property type="match status" value="1"/>
</dbReference>
<dbReference type="Pfam" id="PF07690">
    <property type="entry name" value="MFS_1"/>
    <property type="match status" value="1"/>
</dbReference>
<accession>A0ABP9MUQ3</accession>
<dbReference type="PROSITE" id="PS50850">
    <property type="entry name" value="MFS"/>
    <property type="match status" value="1"/>
</dbReference>
<keyword evidence="4 6" id="KW-1133">Transmembrane helix</keyword>
<feature type="transmembrane region" description="Helical" evidence="6">
    <location>
        <begin position="87"/>
        <end position="105"/>
    </location>
</feature>
<dbReference type="RefSeq" id="WP_077926523.1">
    <property type="nucleotide sequence ID" value="NZ_BAABKE010000007.1"/>
</dbReference>
<feature type="transmembrane region" description="Helical" evidence="6">
    <location>
        <begin position="145"/>
        <end position="167"/>
    </location>
</feature>
<dbReference type="EMBL" id="BAABKE010000007">
    <property type="protein sequence ID" value="GAA5102443.1"/>
    <property type="molecule type" value="Genomic_DNA"/>
</dbReference>
<feature type="transmembrane region" description="Helical" evidence="6">
    <location>
        <begin position="179"/>
        <end position="200"/>
    </location>
</feature>
<evidence type="ECO:0000256" key="3">
    <source>
        <dbReference type="ARBA" id="ARBA00022692"/>
    </source>
</evidence>
<dbReference type="InterPro" id="IPR020846">
    <property type="entry name" value="MFS_dom"/>
</dbReference>
<proteinExistence type="predicted"/>
<feature type="transmembrane region" description="Helical" evidence="6">
    <location>
        <begin position="312"/>
        <end position="331"/>
    </location>
</feature>
<dbReference type="SUPFAM" id="SSF103473">
    <property type="entry name" value="MFS general substrate transporter"/>
    <property type="match status" value="1"/>
</dbReference>
<gene>
    <name evidence="8" type="ORF">GCM10023338_19660</name>
</gene>
<feature type="transmembrane region" description="Helical" evidence="6">
    <location>
        <begin position="56"/>
        <end position="75"/>
    </location>
</feature>
<dbReference type="InterPro" id="IPR036259">
    <property type="entry name" value="MFS_trans_sf"/>
</dbReference>
<evidence type="ECO:0000256" key="1">
    <source>
        <dbReference type="ARBA" id="ARBA00004141"/>
    </source>
</evidence>
<feature type="transmembrane region" description="Helical" evidence="6">
    <location>
        <begin position="337"/>
        <end position="355"/>
    </location>
</feature>
<evidence type="ECO:0000313" key="9">
    <source>
        <dbReference type="Proteomes" id="UP001500631"/>
    </source>
</evidence>
<feature type="domain" description="Major facilitator superfamily (MFS) profile" evidence="7">
    <location>
        <begin position="21"/>
        <end position="430"/>
    </location>
</feature>
<feature type="transmembrane region" description="Helical" evidence="6">
    <location>
        <begin position="246"/>
        <end position="268"/>
    </location>
</feature>
<reference evidence="9" key="1">
    <citation type="journal article" date="2019" name="Int. J. Syst. Evol. Microbiol.">
        <title>The Global Catalogue of Microorganisms (GCM) 10K type strain sequencing project: providing services to taxonomists for standard genome sequencing and annotation.</title>
        <authorList>
            <consortium name="The Broad Institute Genomics Platform"/>
            <consortium name="The Broad Institute Genome Sequencing Center for Infectious Disease"/>
            <person name="Wu L."/>
            <person name="Ma J."/>
        </authorList>
    </citation>
    <scope>NUCLEOTIDE SEQUENCE [LARGE SCALE GENOMIC DNA]</scope>
    <source>
        <strain evidence="9">JCM 18424</strain>
    </source>
</reference>
<keyword evidence="2" id="KW-0813">Transport</keyword>
<dbReference type="InterPro" id="IPR011701">
    <property type="entry name" value="MFS"/>
</dbReference>
<sequence length="436" mass="47552">MGSQHNDHLKAVVIRKAFIKLMPILLFSYVLSYLDRVNISFAALTMMEDLALSAKLFGYGTGIFFIGYFLFEVPSNLLLTKFGARKWISRIMITWGMVSVGMAFVQGDVSFLVMRFLLGAAEAGFFPGVILYLTFWFPQEFRARIISVFMLSIPLSLAVGAPLSTALLGLNGIGGLHGWQWLFIIEGVPTIIVGLIFLCVMPDRPKNAKWLNDEEKTYLQGVLDAESLKVAKKAGTKVSMAFKHPIVWILAIIYISNVTANIGLSSFLPRIIKEQGTFTNMQIGWITSIPYFVGVLGSLTFGFMTDKYKKPFIFLLVAILLTGLGLIFAGYLYAQTAIAMAIISVSVAGVGIYGFKAPFWSLPSMFLTGAAAATGIAMINSIGNLGGFIGPSVIGYVRDATGSYASGLYFLGGLSIFASLLSIFLMAKYSKIAQQD</sequence>
<dbReference type="Gene3D" id="1.20.1250.20">
    <property type="entry name" value="MFS general substrate transporter like domains"/>
    <property type="match status" value="2"/>
</dbReference>
<evidence type="ECO:0000259" key="7">
    <source>
        <dbReference type="PROSITE" id="PS50850"/>
    </source>
</evidence>
<feature type="transmembrane region" description="Helical" evidence="6">
    <location>
        <begin position="111"/>
        <end position="133"/>
    </location>
</feature>
<evidence type="ECO:0000313" key="8">
    <source>
        <dbReference type="EMBL" id="GAA5102443.1"/>
    </source>
</evidence>
<evidence type="ECO:0000256" key="4">
    <source>
        <dbReference type="ARBA" id="ARBA00022989"/>
    </source>
</evidence>
<protein>
    <submittedName>
        <fullName evidence="8">MFS transporter</fullName>
    </submittedName>
</protein>